<dbReference type="RefSeq" id="WP_016110644.1">
    <property type="nucleotide sequence ID" value="NZ_KB976179.1"/>
</dbReference>
<accession>A0A9W5UYW7</accession>
<reference evidence="1 2" key="1">
    <citation type="submission" date="2012-12" db="EMBL/GenBank/DDBJ databases">
        <title>The Genome Sequence of Bacillus cereus VD133.</title>
        <authorList>
            <consortium name="The Broad Institute Genome Sequencing Platform"/>
            <consortium name="The Broad Institute Genome Sequencing Center for Infectious Disease"/>
            <person name="Feldgarden M."/>
            <person name="Van der Auwera G.A."/>
            <person name="Mahillon J."/>
            <person name="Duprez V."/>
            <person name="Timmery S."/>
            <person name="Mattelet C."/>
            <person name="Dierick K."/>
            <person name="Sun M."/>
            <person name="Yu Z."/>
            <person name="Zhu L."/>
            <person name="Hu X."/>
            <person name="Shank E.B."/>
            <person name="Swiecicka I."/>
            <person name="Hansen B.M."/>
            <person name="Andrup L."/>
            <person name="Walker B."/>
            <person name="Young S.K."/>
            <person name="Zeng Q."/>
            <person name="Gargeya S."/>
            <person name="Fitzgerald M."/>
            <person name="Haas B."/>
            <person name="Abouelleil A."/>
            <person name="Alvarado L."/>
            <person name="Arachchi H.M."/>
            <person name="Berlin A.M."/>
            <person name="Chapman S.B."/>
            <person name="Dewar J."/>
            <person name="Goldberg J."/>
            <person name="Griggs A."/>
            <person name="Gujja S."/>
            <person name="Hansen M."/>
            <person name="Howarth C."/>
            <person name="Imamovic A."/>
            <person name="Larimer J."/>
            <person name="McCowan C."/>
            <person name="Murphy C."/>
            <person name="Neiman D."/>
            <person name="Pearson M."/>
            <person name="Priest M."/>
            <person name="Roberts A."/>
            <person name="Saif S."/>
            <person name="Shea T."/>
            <person name="Sisk P."/>
            <person name="Sykes S."/>
            <person name="Wortman J."/>
            <person name="Nusbaum C."/>
            <person name="Birren B."/>
        </authorList>
    </citation>
    <scope>NUCLEOTIDE SEQUENCE [LARGE SCALE GENOMIC DNA]</scope>
    <source>
        <strain evidence="1 2">VD133</strain>
    </source>
</reference>
<proteinExistence type="predicted"/>
<name>A0A9W5UYW7_BACCE</name>
<gene>
    <name evidence="1" type="ORF">IIU_06968</name>
</gene>
<comment type="caution">
    <text evidence="1">The sequence shown here is derived from an EMBL/GenBank/DDBJ whole genome shotgun (WGS) entry which is preliminary data.</text>
</comment>
<sequence>MQPGVKIIVDNDYLEREIRRRVDERLKEVLADMGVGTWWDMGRLKYETSRGYDWLTKHIIYDHRVRDFAKQKNSQWLFKAPEMKAFLNTFHDEL</sequence>
<dbReference type="AlphaFoldDB" id="A0A9W5UYW7"/>
<evidence type="ECO:0000313" key="2">
    <source>
        <dbReference type="Proteomes" id="UP000014018"/>
    </source>
</evidence>
<dbReference type="Proteomes" id="UP000014018">
    <property type="component" value="Unassembled WGS sequence"/>
</dbReference>
<dbReference type="EMBL" id="AHFB01000190">
    <property type="protein sequence ID" value="EOO23561.1"/>
    <property type="molecule type" value="Genomic_DNA"/>
</dbReference>
<organism evidence="1 2">
    <name type="scientific">Bacillus cereus VD133</name>
    <dbReference type="NCBI Taxonomy" id="1053233"/>
    <lineage>
        <taxon>Bacteria</taxon>
        <taxon>Bacillati</taxon>
        <taxon>Bacillota</taxon>
        <taxon>Bacilli</taxon>
        <taxon>Bacillales</taxon>
        <taxon>Bacillaceae</taxon>
        <taxon>Bacillus</taxon>
        <taxon>Bacillus cereus group</taxon>
    </lineage>
</organism>
<evidence type="ECO:0000313" key="1">
    <source>
        <dbReference type="EMBL" id="EOO23561.1"/>
    </source>
</evidence>
<evidence type="ECO:0008006" key="3">
    <source>
        <dbReference type="Google" id="ProtNLM"/>
    </source>
</evidence>
<protein>
    <recommendedName>
        <fullName evidence="3">DUF771 domain-containing protein</fullName>
    </recommendedName>
</protein>